<dbReference type="SUPFAM" id="SSF51161">
    <property type="entry name" value="Trimeric LpxA-like enzymes"/>
    <property type="match status" value="1"/>
</dbReference>
<dbReference type="Gene3D" id="2.160.10.10">
    <property type="entry name" value="Hexapeptide repeat proteins"/>
    <property type="match status" value="1"/>
</dbReference>
<organism evidence="1 2">
    <name type="scientific">Algoriphagus boritolerans DSM 17298 = JCM 18970</name>
    <dbReference type="NCBI Taxonomy" id="1120964"/>
    <lineage>
        <taxon>Bacteria</taxon>
        <taxon>Pseudomonadati</taxon>
        <taxon>Bacteroidota</taxon>
        <taxon>Cytophagia</taxon>
        <taxon>Cytophagales</taxon>
        <taxon>Cyclobacteriaceae</taxon>
        <taxon>Algoriphagus</taxon>
    </lineage>
</organism>
<gene>
    <name evidence="1" type="ORF">SAMN03080598_00096</name>
</gene>
<protein>
    <submittedName>
        <fullName evidence="1">Acetyltransferase (Isoleucine patch superfamily)</fullName>
    </submittedName>
</protein>
<dbReference type="CDD" id="cd04647">
    <property type="entry name" value="LbH_MAT_like"/>
    <property type="match status" value="1"/>
</dbReference>
<accession>A0A1H5RSX6</accession>
<dbReference type="PANTHER" id="PTHR23416:SF78">
    <property type="entry name" value="LIPOPOLYSACCHARIDE BIOSYNTHESIS O-ACETYL TRANSFERASE WBBJ-RELATED"/>
    <property type="match status" value="1"/>
</dbReference>
<reference evidence="2" key="1">
    <citation type="submission" date="2016-10" db="EMBL/GenBank/DDBJ databases">
        <authorList>
            <person name="Varghese N."/>
            <person name="Submissions S."/>
        </authorList>
    </citation>
    <scope>NUCLEOTIDE SEQUENCE [LARGE SCALE GENOMIC DNA]</scope>
    <source>
        <strain evidence="2">DSM 17298</strain>
    </source>
</reference>
<dbReference type="InterPro" id="IPR001451">
    <property type="entry name" value="Hexapep"/>
</dbReference>
<dbReference type="GO" id="GO:0016740">
    <property type="term" value="F:transferase activity"/>
    <property type="evidence" value="ECO:0007669"/>
    <property type="project" value="UniProtKB-KW"/>
</dbReference>
<dbReference type="EMBL" id="FNVR01000001">
    <property type="protein sequence ID" value="SEF41433.1"/>
    <property type="molecule type" value="Genomic_DNA"/>
</dbReference>
<keyword evidence="2" id="KW-1185">Reference proteome</keyword>
<evidence type="ECO:0000313" key="2">
    <source>
        <dbReference type="Proteomes" id="UP000236736"/>
    </source>
</evidence>
<sequence>MDRDKIEFKSTELRELYEKLVDIKTTFDQEFVAQFKRSLPFAELLFDRWERAKALGFGIGSSIYDSSLVIGKVVVGENTWIGPNTILDGSGGLKIGSYCSISAGVQLYSHDTVEWAISGGEAEYKYAETSIGDNCYLGPNVIVSKGVTLGEKTIVGANSFVNQSFPPNSKIAGNPAKPI</sequence>
<dbReference type="Pfam" id="PF14602">
    <property type="entry name" value="Hexapep_2"/>
    <property type="match status" value="1"/>
</dbReference>
<evidence type="ECO:0000313" key="1">
    <source>
        <dbReference type="EMBL" id="SEF41433.1"/>
    </source>
</evidence>
<dbReference type="OrthoDB" id="9812571at2"/>
<keyword evidence="1" id="KW-0808">Transferase</keyword>
<proteinExistence type="predicted"/>
<dbReference type="InterPro" id="IPR051159">
    <property type="entry name" value="Hexapeptide_acetyltransf"/>
</dbReference>
<dbReference type="AlphaFoldDB" id="A0A1H5RSX6"/>
<dbReference type="PANTHER" id="PTHR23416">
    <property type="entry name" value="SIALIC ACID SYNTHASE-RELATED"/>
    <property type="match status" value="1"/>
</dbReference>
<dbReference type="STRING" id="1120964.GCA_001313265_00094"/>
<name>A0A1H5RSX6_9BACT</name>
<dbReference type="Proteomes" id="UP000236736">
    <property type="component" value="Unassembled WGS sequence"/>
</dbReference>
<dbReference type="Pfam" id="PF00132">
    <property type="entry name" value="Hexapep"/>
    <property type="match status" value="1"/>
</dbReference>
<dbReference type="InterPro" id="IPR011004">
    <property type="entry name" value="Trimer_LpxA-like_sf"/>
</dbReference>